<evidence type="ECO:0000313" key="4">
    <source>
        <dbReference type="Proteomes" id="UP000061227"/>
    </source>
</evidence>
<name>A0A3F3H9K5_9LACO</name>
<dbReference type="OrthoDB" id="9779910at2"/>
<feature type="domain" description="Phosphoribosyltransferase" evidence="2">
    <location>
        <begin position="200"/>
        <end position="243"/>
    </location>
</feature>
<accession>A0A3F3H9K5</accession>
<dbReference type="PANTHER" id="PTHR47505">
    <property type="entry name" value="DNA UTILIZATION PROTEIN YHGH"/>
    <property type="match status" value="1"/>
</dbReference>
<reference evidence="3 4" key="1">
    <citation type="journal article" date="2015" name="BMC Genomics">
        <title>Comparative genomics of Fructobacillus spp. and Leuconostoc spp. reveals niche-specific evolution of Fructobacillus spp.</title>
        <authorList>
            <person name="Endo A."/>
            <person name="Tanizawa Y."/>
            <person name="Tanaka N."/>
            <person name="Maeno S."/>
            <person name="Kumar H."/>
            <person name="Shiwa Y."/>
            <person name="Okada S."/>
            <person name="Yoshikawa H."/>
            <person name="Dicks L."/>
            <person name="Nakagawa J."/>
            <person name="Arita M."/>
        </authorList>
    </citation>
    <scope>NUCLEOTIDE SEQUENCE [LARGE SCALE GENOMIC DNA]</scope>
    <source>
        <strain evidence="3 4">DSM 15468</strain>
    </source>
</reference>
<dbReference type="Gene3D" id="3.40.50.2020">
    <property type="match status" value="1"/>
</dbReference>
<gene>
    <name evidence="3" type="ORF">FPFC_041670</name>
</gene>
<dbReference type="CDD" id="cd06223">
    <property type="entry name" value="PRTases_typeI"/>
    <property type="match status" value="1"/>
</dbReference>
<sequence length="245" mass="28007">MNCLLCQEFLAQQSSALSLLTGRQAGSDLVCSRCLSQFTPITRVICYDCGRDSLPNEETIDKMSDNETKPGQQLCHDCQRWQAMGQSSLRHQALYRYDEQMKEYMSRYKFIGDYRLHLVFQKEMRQAIRRLIKQERIDWVVPIPLTQSRLAKRGFNQVEPFLSGKVLAGLVTKEQQKVEQSSLDRKKRMEGEQPFKLAAGVGPNIVNRTILLVDDIYTTGRTLHYAASCLYQAGAAQVFSISLAR</sequence>
<proteinExistence type="inferred from homology"/>
<dbReference type="RefSeq" id="WP_074717759.1">
    <property type="nucleotide sequence ID" value="NZ_DF968066.1"/>
</dbReference>
<dbReference type="SUPFAM" id="SSF53271">
    <property type="entry name" value="PRTase-like"/>
    <property type="match status" value="1"/>
</dbReference>
<evidence type="ECO:0000259" key="2">
    <source>
        <dbReference type="Pfam" id="PF00156"/>
    </source>
</evidence>
<dbReference type="EMBL" id="DF968066">
    <property type="protein sequence ID" value="GAP03169.1"/>
    <property type="molecule type" value="Genomic_DNA"/>
</dbReference>
<dbReference type="AlphaFoldDB" id="A0A3F3H9K5"/>
<dbReference type="InterPro" id="IPR051910">
    <property type="entry name" value="ComF/GntX_DNA_util-trans"/>
</dbReference>
<dbReference type="Proteomes" id="UP000061227">
    <property type="component" value="Unassembled WGS sequence"/>
</dbReference>
<dbReference type="PANTHER" id="PTHR47505:SF1">
    <property type="entry name" value="DNA UTILIZATION PROTEIN YHGH"/>
    <property type="match status" value="1"/>
</dbReference>
<dbReference type="STRING" id="220714.SAMN05660469_0779"/>
<dbReference type="InterPro" id="IPR000836">
    <property type="entry name" value="PRTase_dom"/>
</dbReference>
<comment type="similarity">
    <text evidence="1">Belongs to the ComF/GntX family.</text>
</comment>
<evidence type="ECO:0000256" key="1">
    <source>
        <dbReference type="ARBA" id="ARBA00008007"/>
    </source>
</evidence>
<keyword evidence="4" id="KW-1185">Reference proteome</keyword>
<dbReference type="InterPro" id="IPR029057">
    <property type="entry name" value="PRTase-like"/>
</dbReference>
<protein>
    <submittedName>
        <fullName evidence="3">ComF family protein</fullName>
    </submittedName>
</protein>
<evidence type="ECO:0000313" key="3">
    <source>
        <dbReference type="EMBL" id="GAP03169.1"/>
    </source>
</evidence>
<organism evidence="3 4">
    <name type="scientific">Fructobacillus pseudoficulneus</name>
    <dbReference type="NCBI Taxonomy" id="220714"/>
    <lineage>
        <taxon>Bacteria</taxon>
        <taxon>Bacillati</taxon>
        <taxon>Bacillota</taxon>
        <taxon>Bacilli</taxon>
        <taxon>Lactobacillales</taxon>
        <taxon>Lactobacillaceae</taxon>
        <taxon>Fructobacillus</taxon>
    </lineage>
</organism>
<dbReference type="Pfam" id="PF00156">
    <property type="entry name" value="Pribosyltran"/>
    <property type="match status" value="1"/>
</dbReference>